<evidence type="ECO:0000256" key="8">
    <source>
        <dbReference type="ARBA" id="ARBA00022801"/>
    </source>
</evidence>
<comment type="subcellular location">
    <subcellularLocation>
        <location evidence="2">Cell membrane</location>
        <topology evidence="2">Multi-pass membrane protein</topology>
    </subcellularLocation>
</comment>
<dbReference type="EMBL" id="LCFD01000003">
    <property type="protein sequence ID" value="KKS87212.1"/>
    <property type="molecule type" value="Genomic_DNA"/>
</dbReference>
<evidence type="ECO:0000256" key="5">
    <source>
        <dbReference type="ARBA" id="ARBA00022670"/>
    </source>
</evidence>
<evidence type="ECO:0000256" key="11">
    <source>
        <dbReference type="ARBA" id="ARBA00023049"/>
    </source>
</evidence>
<organism evidence="14 15">
    <name type="scientific">Candidatus Gottesmanbacteria bacterium GW2011_GWB1_43_11</name>
    <dbReference type="NCBI Taxonomy" id="1618446"/>
    <lineage>
        <taxon>Bacteria</taxon>
        <taxon>Candidatus Gottesmaniibacteriota</taxon>
    </lineage>
</organism>
<keyword evidence="9" id="KW-0862">Zinc</keyword>
<evidence type="ECO:0000313" key="14">
    <source>
        <dbReference type="EMBL" id="KKS87212.1"/>
    </source>
</evidence>
<keyword evidence="7" id="KW-0479">Metal-binding</keyword>
<name>A0A0G1CP07_9BACT</name>
<comment type="cofactor">
    <cofactor evidence="1">
        <name>Zn(2+)</name>
        <dbReference type="ChEBI" id="CHEBI:29105"/>
    </cofactor>
</comment>
<evidence type="ECO:0000256" key="9">
    <source>
        <dbReference type="ARBA" id="ARBA00022833"/>
    </source>
</evidence>
<keyword evidence="5" id="KW-0645">Protease</keyword>
<accession>A0A0G1CP07</accession>
<dbReference type="InterPro" id="IPR052348">
    <property type="entry name" value="Metallopeptidase_M50B"/>
</dbReference>
<dbReference type="PANTHER" id="PTHR35864:SF1">
    <property type="entry name" value="ZINC METALLOPROTEASE YWHC-RELATED"/>
    <property type="match status" value="1"/>
</dbReference>
<dbReference type="InterPro" id="IPR044537">
    <property type="entry name" value="Rip2-like"/>
</dbReference>
<evidence type="ECO:0000256" key="1">
    <source>
        <dbReference type="ARBA" id="ARBA00001947"/>
    </source>
</evidence>
<comment type="caution">
    <text evidence="14">The sequence shown here is derived from an EMBL/GenBank/DDBJ whole genome shotgun (WGS) entry which is preliminary data.</text>
</comment>
<keyword evidence="8" id="KW-0378">Hydrolase</keyword>
<dbReference type="GO" id="GO:0005886">
    <property type="term" value="C:plasma membrane"/>
    <property type="evidence" value="ECO:0007669"/>
    <property type="project" value="UniProtKB-SubCell"/>
</dbReference>
<dbReference type="GO" id="GO:0008237">
    <property type="term" value="F:metallopeptidase activity"/>
    <property type="evidence" value="ECO:0007669"/>
    <property type="project" value="UniProtKB-KW"/>
</dbReference>
<keyword evidence="11" id="KW-0482">Metalloprotease</keyword>
<evidence type="ECO:0000256" key="10">
    <source>
        <dbReference type="ARBA" id="ARBA00022989"/>
    </source>
</evidence>
<dbReference type="GO" id="GO:0046872">
    <property type="term" value="F:metal ion binding"/>
    <property type="evidence" value="ECO:0007669"/>
    <property type="project" value="UniProtKB-KW"/>
</dbReference>
<evidence type="ECO:0000313" key="15">
    <source>
        <dbReference type="Proteomes" id="UP000034050"/>
    </source>
</evidence>
<feature type="transmembrane region" description="Helical" evidence="13">
    <location>
        <begin position="90"/>
        <end position="113"/>
    </location>
</feature>
<dbReference type="AlphaFoldDB" id="A0A0G1CP07"/>
<evidence type="ECO:0000256" key="4">
    <source>
        <dbReference type="ARBA" id="ARBA00022475"/>
    </source>
</evidence>
<keyword evidence="6 13" id="KW-0812">Transmembrane</keyword>
<dbReference type="PANTHER" id="PTHR35864">
    <property type="entry name" value="ZINC METALLOPROTEASE MJ0611-RELATED"/>
    <property type="match status" value="1"/>
</dbReference>
<feature type="transmembrane region" description="Helical" evidence="13">
    <location>
        <begin position="52"/>
        <end position="70"/>
    </location>
</feature>
<protein>
    <submittedName>
        <fullName evidence="14">Peptidase M50</fullName>
    </submittedName>
</protein>
<dbReference type="CDD" id="cd06158">
    <property type="entry name" value="S2P-M50_like_1"/>
    <property type="match status" value="1"/>
</dbReference>
<gene>
    <name evidence="14" type="ORF">UV61_C0003G0065</name>
</gene>
<keyword evidence="12 13" id="KW-0472">Membrane</keyword>
<reference evidence="14 15" key="1">
    <citation type="journal article" date="2015" name="Nature">
        <title>rRNA introns, odd ribosomes, and small enigmatic genomes across a large radiation of phyla.</title>
        <authorList>
            <person name="Brown C.T."/>
            <person name="Hug L.A."/>
            <person name="Thomas B.C."/>
            <person name="Sharon I."/>
            <person name="Castelle C.J."/>
            <person name="Singh A."/>
            <person name="Wilkins M.J."/>
            <person name="Williams K.H."/>
            <person name="Banfield J.F."/>
        </authorList>
    </citation>
    <scope>NUCLEOTIDE SEQUENCE [LARGE SCALE GENOMIC DNA]</scope>
</reference>
<dbReference type="GO" id="GO:0006508">
    <property type="term" value="P:proteolysis"/>
    <property type="evidence" value="ECO:0007669"/>
    <property type="project" value="UniProtKB-KW"/>
</dbReference>
<evidence type="ECO:0000256" key="3">
    <source>
        <dbReference type="ARBA" id="ARBA00007931"/>
    </source>
</evidence>
<dbReference type="Proteomes" id="UP000034050">
    <property type="component" value="Unassembled WGS sequence"/>
</dbReference>
<sequence>MENILNSPVSFLFYVAALIVAITIHEFSHAWSADHLGDPTPRLQGRLTLNPLAHLDPLGTILLFLVHFGWGKPVQFDPFNLRNPRRDAALISLAGPAANLLLATVCSIALRILSPLQLPVPRTLRDDFSAVFTFSLVWPGPNLPDPKSRSQFFPKSPTSRLRQFGLIQSFY</sequence>
<keyword evidence="10 13" id="KW-1133">Transmembrane helix</keyword>
<proteinExistence type="inferred from homology"/>
<feature type="transmembrane region" description="Helical" evidence="13">
    <location>
        <begin position="12"/>
        <end position="31"/>
    </location>
</feature>
<evidence type="ECO:0000256" key="7">
    <source>
        <dbReference type="ARBA" id="ARBA00022723"/>
    </source>
</evidence>
<dbReference type="STRING" id="1618446.UV61_C0003G0065"/>
<evidence type="ECO:0000256" key="2">
    <source>
        <dbReference type="ARBA" id="ARBA00004651"/>
    </source>
</evidence>
<keyword evidence="4" id="KW-1003">Cell membrane</keyword>
<evidence type="ECO:0000256" key="13">
    <source>
        <dbReference type="SAM" id="Phobius"/>
    </source>
</evidence>
<comment type="similarity">
    <text evidence="3">Belongs to the peptidase M50B family.</text>
</comment>
<evidence type="ECO:0000256" key="6">
    <source>
        <dbReference type="ARBA" id="ARBA00022692"/>
    </source>
</evidence>
<evidence type="ECO:0000256" key="12">
    <source>
        <dbReference type="ARBA" id="ARBA00023136"/>
    </source>
</evidence>